<dbReference type="EMBL" id="CP047020">
    <property type="protein sequence ID" value="QHA07807.1"/>
    <property type="molecule type" value="Genomic_DNA"/>
</dbReference>
<evidence type="ECO:0008006" key="3">
    <source>
        <dbReference type="Google" id="ProtNLM"/>
    </source>
</evidence>
<gene>
    <name evidence="1" type="ORF">GQF42_34940</name>
</gene>
<name>A0A6I6NII4_9ACTN</name>
<dbReference type="AlphaFoldDB" id="A0A6I6NII4"/>
<reference evidence="1 2" key="1">
    <citation type="submission" date="2019-12" db="EMBL/GenBank/DDBJ databases">
        <title>Streptomyces sp. strain T44 isolated from rhizosphere soil of Broussonetia papyrifera.</title>
        <authorList>
            <person name="Mo P."/>
        </authorList>
    </citation>
    <scope>NUCLEOTIDE SEQUENCE [LARGE SCALE GENOMIC DNA]</scope>
    <source>
        <strain evidence="1 2">T44</strain>
    </source>
</reference>
<evidence type="ECO:0000313" key="2">
    <source>
        <dbReference type="Proteomes" id="UP000436138"/>
    </source>
</evidence>
<evidence type="ECO:0000313" key="1">
    <source>
        <dbReference type="EMBL" id="QHA07807.1"/>
    </source>
</evidence>
<organism evidence="1 2">
    <name type="scientific">Streptomyces broussonetiae</name>
    <dbReference type="NCBI Taxonomy" id="2686304"/>
    <lineage>
        <taxon>Bacteria</taxon>
        <taxon>Bacillati</taxon>
        <taxon>Actinomycetota</taxon>
        <taxon>Actinomycetes</taxon>
        <taxon>Kitasatosporales</taxon>
        <taxon>Streptomycetaceae</taxon>
        <taxon>Streptomyces</taxon>
    </lineage>
</organism>
<protein>
    <recommendedName>
        <fullName evidence="3">ArsR family transcriptional regulator</fullName>
    </recommendedName>
</protein>
<sequence>MDFRITAEEEAFVFRLAELLDDGTQPLETQLVEELGPDIRQQLEGLKAKGWILVREAADGMMVVDLTGPAWKAVRSRRDVGR</sequence>
<proteinExistence type="predicted"/>
<keyword evidence="2" id="KW-1185">Reference proteome</keyword>
<accession>A0A6I6NII4</accession>
<dbReference type="Proteomes" id="UP000436138">
    <property type="component" value="Chromosome"/>
</dbReference>
<dbReference type="RefSeq" id="WP_158926648.1">
    <property type="nucleotide sequence ID" value="NZ_CP047020.1"/>
</dbReference>
<dbReference type="KEGG" id="sbro:GQF42_34940"/>